<evidence type="ECO:0000256" key="7">
    <source>
        <dbReference type="ARBA" id="ARBA00023136"/>
    </source>
</evidence>
<comment type="similarity">
    <text evidence="2">Belongs to the amino acid-polyamine-organocation (APC) superfamily. Amino acid transporter (AAT) (TC 2.A.3.1) family.</text>
</comment>
<feature type="transmembrane region" description="Helical" evidence="9">
    <location>
        <begin position="382"/>
        <end position="405"/>
    </location>
</feature>
<sequence>MTTQENGPASDTGTSQSLAGQSAKSPGTRLGTGLKTRHLTMMGLGSAIGAGLFLGTGVGIEAAGPAILLAYIAAGAIVVLVMEMLGEMAAARPSSGSFSTYGKNAFGHWAGFTLGWLYWFMLIMVMGAEMTGAAAILGAWFGVDPWIPALIAVVFFAVVNFARVRGFGEFEFWFAFIKVAVIIGFLIIGVGLIFGWLPGTTFVGTTNFIGDHGFMPNGWSGMAAGLLAVAFAFGGIELVTIAAAESEDPQSSIATAVRAVIWRISVFYLGAVLVITFLVPYQQLGSAQTAAESPFTAVLSLANLPGVVGFMEGVIVLALLSAFNAQIYGTSRLVHNLAVDGDAPAVFAVTNRENVPINAVVLSMIFAFASVGLQYWNPEGLLTFLLNAVGGCLIVIWIMITASYLKLHPELEANGEISTVRMWGWPWLGWATMVALLGLVSLMVFDANARSQVFAVVIVVAVLVGLSAITNWWHRRVSSRP</sequence>
<comment type="subcellular location">
    <subcellularLocation>
        <location evidence="1">Membrane</location>
        <topology evidence="1">Multi-pass membrane protein</topology>
    </subcellularLocation>
</comment>
<feature type="domain" description="Amino acid permease/ SLC12A" evidence="10">
    <location>
        <begin position="38"/>
        <end position="476"/>
    </location>
</feature>
<dbReference type="KEGG" id="cted:CTEST_04855"/>
<reference evidence="12" key="2">
    <citation type="submission" date="2015-05" db="EMBL/GenBank/DDBJ databases">
        <title>Complete genome sequence of Corynebacterium testudinoris DSM 44614, recovered from necrotic lesions in the mouth of a tortoise.</title>
        <authorList>
            <person name="Ruckert C."/>
            <person name="Albersmeier A."/>
            <person name="Winkler A."/>
            <person name="Tauch A."/>
        </authorList>
    </citation>
    <scope>NUCLEOTIDE SEQUENCE [LARGE SCALE GENOMIC DNA]</scope>
    <source>
        <strain evidence="12">DSM 44614</strain>
    </source>
</reference>
<dbReference type="PANTHER" id="PTHR43495:SF5">
    <property type="entry name" value="GAMMA-AMINOBUTYRIC ACID PERMEASE"/>
    <property type="match status" value="1"/>
</dbReference>
<feature type="compositionally biased region" description="Polar residues" evidence="8">
    <location>
        <begin position="1"/>
        <end position="25"/>
    </location>
</feature>
<dbReference type="PANTHER" id="PTHR43495">
    <property type="entry name" value="GABA PERMEASE"/>
    <property type="match status" value="1"/>
</dbReference>
<evidence type="ECO:0000313" key="11">
    <source>
        <dbReference type="EMBL" id="AKK08418.1"/>
    </source>
</evidence>
<keyword evidence="12" id="KW-1185">Reference proteome</keyword>
<keyword evidence="4 9" id="KW-0812">Transmembrane</keyword>
<feature type="transmembrane region" description="Helical" evidence="9">
    <location>
        <begin position="425"/>
        <end position="445"/>
    </location>
</feature>
<dbReference type="GO" id="GO:0055085">
    <property type="term" value="P:transmembrane transport"/>
    <property type="evidence" value="ECO:0007669"/>
    <property type="project" value="InterPro"/>
</dbReference>
<dbReference type="GO" id="GO:0006865">
    <property type="term" value="P:amino acid transport"/>
    <property type="evidence" value="ECO:0007669"/>
    <property type="project" value="UniProtKB-KW"/>
</dbReference>
<evidence type="ECO:0000256" key="3">
    <source>
        <dbReference type="ARBA" id="ARBA00022448"/>
    </source>
</evidence>
<feature type="transmembrane region" description="Helical" evidence="9">
    <location>
        <begin position="218"/>
        <end position="239"/>
    </location>
</feature>
<evidence type="ECO:0000259" key="10">
    <source>
        <dbReference type="Pfam" id="PF00324"/>
    </source>
</evidence>
<feature type="transmembrane region" description="Helical" evidence="9">
    <location>
        <begin position="146"/>
        <end position="164"/>
    </location>
</feature>
<feature type="transmembrane region" description="Helical" evidence="9">
    <location>
        <begin position="66"/>
        <end position="85"/>
    </location>
</feature>
<reference evidence="11 12" key="1">
    <citation type="journal article" date="2015" name="Genome Announc.">
        <title>Complete Genome Sequence of the Type Strain Corynebacterium testudinoris DSM 44614, Recovered from Necrotic Lesions in the Mouth of a Tortoise.</title>
        <authorList>
            <person name="Ruckert C."/>
            <person name="Kriete M."/>
            <person name="Jaenicke S."/>
            <person name="Winkler A."/>
            <person name="Tauch A."/>
        </authorList>
    </citation>
    <scope>NUCLEOTIDE SEQUENCE [LARGE SCALE GENOMIC DNA]</scope>
    <source>
        <strain evidence="11 12">DSM 44614</strain>
    </source>
</reference>
<dbReference type="RefSeq" id="WP_083985439.1">
    <property type="nucleotide sequence ID" value="NZ_CP011545.1"/>
</dbReference>
<dbReference type="PATRIC" id="fig|136857.5.peg.965"/>
<feature type="transmembrane region" description="Helical" evidence="9">
    <location>
        <begin position="176"/>
        <end position="198"/>
    </location>
</feature>
<accession>A0A0G3H974</accession>
<feature type="transmembrane region" description="Helical" evidence="9">
    <location>
        <begin position="301"/>
        <end position="323"/>
    </location>
</feature>
<proteinExistence type="inferred from homology"/>
<organism evidence="11 12">
    <name type="scientific">Corynebacterium testudinoris</name>
    <dbReference type="NCBI Taxonomy" id="136857"/>
    <lineage>
        <taxon>Bacteria</taxon>
        <taxon>Bacillati</taxon>
        <taxon>Actinomycetota</taxon>
        <taxon>Actinomycetes</taxon>
        <taxon>Mycobacteriales</taxon>
        <taxon>Corynebacteriaceae</taxon>
        <taxon>Corynebacterium</taxon>
    </lineage>
</organism>
<dbReference type="Pfam" id="PF00324">
    <property type="entry name" value="AA_permease"/>
    <property type="match status" value="1"/>
</dbReference>
<keyword evidence="6 9" id="KW-1133">Transmembrane helix</keyword>
<evidence type="ECO:0000256" key="4">
    <source>
        <dbReference type="ARBA" id="ARBA00022692"/>
    </source>
</evidence>
<dbReference type="OrthoDB" id="5297508at2"/>
<keyword evidence="5" id="KW-0029">Amino-acid transport</keyword>
<feature type="transmembrane region" description="Helical" evidence="9">
    <location>
        <begin position="451"/>
        <end position="473"/>
    </location>
</feature>
<dbReference type="InterPro" id="IPR004841">
    <property type="entry name" value="AA-permease/SLC12A_dom"/>
</dbReference>
<evidence type="ECO:0000256" key="1">
    <source>
        <dbReference type="ARBA" id="ARBA00004141"/>
    </source>
</evidence>
<dbReference type="STRING" id="136857.CTEST_04855"/>
<protein>
    <submittedName>
        <fullName evidence="11">Gamma-aminobutyrate permease-like transporter</fullName>
    </submittedName>
</protein>
<feature type="transmembrane region" description="Helical" evidence="9">
    <location>
        <begin position="39"/>
        <end position="60"/>
    </location>
</feature>
<evidence type="ECO:0000256" key="9">
    <source>
        <dbReference type="SAM" id="Phobius"/>
    </source>
</evidence>
<dbReference type="PROSITE" id="PS00218">
    <property type="entry name" value="AMINO_ACID_PERMEASE_1"/>
    <property type="match status" value="1"/>
</dbReference>
<feature type="region of interest" description="Disordered" evidence="8">
    <location>
        <begin position="1"/>
        <end position="30"/>
    </location>
</feature>
<dbReference type="InterPro" id="IPR004840">
    <property type="entry name" value="Amino_acid_permease_CS"/>
</dbReference>
<dbReference type="AlphaFoldDB" id="A0A0G3H974"/>
<feature type="transmembrane region" description="Helical" evidence="9">
    <location>
        <begin position="260"/>
        <end position="281"/>
    </location>
</feature>
<name>A0A0G3H974_9CORY</name>
<dbReference type="PIRSF" id="PIRSF006060">
    <property type="entry name" value="AA_transporter"/>
    <property type="match status" value="1"/>
</dbReference>
<evidence type="ECO:0000256" key="2">
    <source>
        <dbReference type="ARBA" id="ARBA00008583"/>
    </source>
</evidence>
<dbReference type="Proteomes" id="UP000035540">
    <property type="component" value="Chromosome"/>
</dbReference>
<feature type="transmembrane region" description="Helical" evidence="9">
    <location>
        <begin position="357"/>
        <end position="376"/>
    </location>
</feature>
<feature type="transmembrane region" description="Helical" evidence="9">
    <location>
        <begin position="106"/>
        <end position="126"/>
    </location>
</feature>
<evidence type="ECO:0000313" key="12">
    <source>
        <dbReference type="Proteomes" id="UP000035540"/>
    </source>
</evidence>
<keyword evidence="3" id="KW-0813">Transport</keyword>
<keyword evidence="7 9" id="KW-0472">Membrane</keyword>
<dbReference type="GO" id="GO:0016020">
    <property type="term" value="C:membrane"/>
    <property type="evidence" value="ECO:0007669"/>
    <property type="project" value="UniProtKB-SubCell"/>
</dbReference>
<evidence type="ECO:0000256" key="5">
    <source>
        <dbReference type="ARBA" id="ARBA00022970"/>
    </source>
</evidence>
<evidence type="ECO:0000256" key="6">
    <source>
        <dbReference type="ARBA" id="ARBA00022989"/>
    </source>
</evidence>
<dbReference type="Gene3D" id="1.20.1740.10">
    <property type="entry name" value="Amino acid/polyamine transporter I"/>
    <property type="match status" value="1"/>
</dbReference>
<evidence type="ECO:0000256" key="8">
    <source>
        <dbReference type="SAM" id="MobiDB-lite"/>
    </source>
</evidence>
<dbReference type="FunFam" id="1.20.1740.10:FF:000001">
    <property type="entry name" value="Amino acid permease"/>
    <property type="match status" value="1"/>
</dbReference>
<gene>
    <name evidence="11" type="primary">aroP</name>
    <name evidence="11" type="ORF">CTEST_04855</name>
</gene>
<dbReference type="EMBL" id="CP011545">
    <property type="protein sequence ID" value="AKK08418.1"/>
    <property type="molecule type" value="Genomic_DNA"/>
</dbReference>